<gene>
    <name evidence="2" type="ORF">B0H17DRAFT_955905</name>
</gene>
<dbReference type="EMBL" id="JARKIE010000296">
    <property type="protein sequence ID" value="KAJ7656707.1"/>
    <property type="molecule type" value="Genomic_DNA"/>
</dbReference>
<dbReference type="InterPro" id="IPR027417">
    <property type="entry name" value="P-loop_NTPase"/>
</dbReference>
<reference evidence="2" key="1">
    <citation type="submission" date="2023-03" db="EMBL/GenBank/DDBJ databases">
        <title>Massive genome expansion in bonnet fungi (Mycena s.s.) driven by repeated elements and novel gene families across ecological guilds.</title>
        <authorList>
            <consortium name="Lawrence Berkeley National Laboratory"/>
            <person name="Harder C.B."/>
            <person name="Miyauchi S."/>
            <person name="Viragh M."/>
            <person name="Kuo A."/>
            <person name="Thoen E."/>
            <person name="Andreopoulos B."/>
            <person name="Lu D."/>
            <person name="Skrede I."/>
            <person name="Drula E."/>
            <person name="Henrissat B."/>
            <person name="Morin E."/>
            <person name="Kohler A."/>
            <person name="Barry K."/>
            <person name="LaButti K."/>
            <person name="Morin E."/>
            <person name="Salamov A."/>
            <person name="Lipzen A."/>
            <person name="Mereny Z."/>
            <person name="Hegedus B."/>
            <person name="Baldrian P."/>
            <person name="Stursova M."/>
            <person name="Weitz H."/>
            <person name="Taylor A."/>
            <person name="Grigoriev I.V."/>
            <person name="Nagy L.G."/>
            <person name="Martin F."/>
            <person name="Kauserud H."/>
        </authorList>
    </citation>
    <scope>NUCLEOTIDE SEQUENCE</scope>
    <source>
        <strain evidence="2">CBHHK067</strain>
    </source>
</reference>
<dbReference type="AlphaFoldDB" id="A0AAD7CPP6"/>
<evidence type="ECO:0000313" key="3">
    <source>
        <dbReference type="Proteomes" id="UP001221757"/>
    </source>
</evidence>
<evidence type="ECO:0000313" key="2">
    <source>
        <dbReference type="EMBL" id="KAJ7656707.1"/>
    </source>
</evidence>
<dbReference type="GO" id="GO:0003676">
    <property type="term" value="F:nucleic acid binding"/>
    <property type="evidence" value="ECO:0007669"/>
    <property type="project" value="InterPro"/>
</dbReference>
<comment type="caution">
    <text evidence="2">The sequence shown here is derived from an EMBL/GenBank/DDBJ whole genome shotgun (WGS) entry which is preliminary data.</text>
</comment>
<sequence length="117" mass="12955">MAPKYRWRDPQGHRTIAKIVKEQIPQWKDGLYPSQHDLIGRVLDGESILCCMATGGGKSALFAVPILILRETARNRHLYPDLPTRALPQGIVVTPTKGLAANIVRSHFSSCACIKHS</sequence>
<organism evidence="2 3">
    <name type="scientific">Mycena rosella</name>
    <name type="common">Pink bonnet</name>
    <name type="synonym">Agaricus rosellus</name>
    <dbReference type="NCBI Taxonomy" id="1033263"/>
    <lineage>
        <taxon>Eukaryota</taxon>
        <taxon>Fungi</taxon>
        <taxon>Dikarya</taxon>
        <taxon>Basidiomycota</taxon>
        <taxon>Agaricomycotina</taxon>
        <taxon>Agaricomycetes</taxon>
        <taxon>Agaricomycetidae</taxon>
        <taxon>Agaricales</taxon>
        <taxon>Marasmiineae</taxon>
        <taxon>Mycenaceae</taxon>
        <taxon>Mycena</taxon>
    </lineage>
</organism>
<proteinExistence type="predicted"/>
<dbReference type="SUPFAM" id="SSF52540">
    <property type="entry name" value="P-loop containing nucleoside triphosphate hydrolases"/>
    <property type="match status" value="1"/>
</dbReference>
<dbReference type="GO" id="GO:0005524">
    <property type="term" value="F:ATP binding"/>
    <property type="evidence" value="ECO:0007669"/>
    <property type="project" value="InterPro"/>
</dbReference>
<dbReference type="Proteomes" id="UP001221757">
    <property type="component" value="Unassembled WGS sequence"/>
</dbReference>
<evidence type="ECO:0000259" key="1">
    <source>
        <dbReference type="Pfam" id="PF00270"/>
    </source>
</evidence>
<dbReference type="Gene3D" id="3.40.50.300">
    <property type="entry name" value="P-loop containing nucleotide triphosphate hydrolases"/>
    <property type="match status" value="1"/>
</dbReference>
<name>A0AAD7CPP6_MYCRO</name>
<accession>A0AAD7CPP6</accession>
<protein>
    <recommendedName>
        <fullName evidence="1">DEAD/DEAH-box helicase domain-containing protein</fullName>
    </recommendedName>
</protein>
<dbReference type="Pfam" id="PF00270">
    <property type="entry name" value="DEAD"/>
    <property type="match status" value="1"/>
</dbReference>
<dbReference type="InterPro" id="IPR011545">
    <property type="entry name" value="DEAD/DEAH_box_helicase_dom"/>
</dbReference>
<feature type="domain" description="DEAD/DEAH-box helicase" evidence="1">
    <location>
        <begin position="33"/>
        <end position="106"/>
    </location>
</feature>
<keyword evidence="3" id="KW-1185">Reference proteome</keyword>